<dbReference type="RefSeq" id="WP_198577079.1">
    <property type="nucleotide sequence ID" value="NZ_JADWOX010000011.1"/>
</dbReference>
<evidence type="ECO:0000256" key="3">
    <source>
        <dbReference type="ARBA" id="ARBA00022452"/>
    </source>
</evidence>
<organism evidence="14 15">
    <name type="scientific">Caulobacter hibisci</name>
    <dbReference type="NCBI Taxonomy" id="2035993"/>
    <lineage>
        <taxon>Bacteria</taxon>
        <taxon>Pseudomonadati</taxon>
        <taxon>Pseudomonadota</taxon>
        <taxon>Alphaproteobacteria</taxon>
        <taxon>Caulobacterales</taxon>
        <taxon>Caulobacteraceae</taxon>
        <taxon>Caulobacter</taxon>
    </lineage>
</organism>
<dbReference type="PANTHER" id="PTHR47234">
    <property type="match status" value="1"/>
</dbReference>
<keyword evidence="14" id="KW-0675">Receptor</keyword>
<evidence type="ECO:0000256" key="2">
    <source>
        <dbReference type="ARBA" id="ARBA00022448"/>
    </source>
</evidence>
<evidence type="ECO:0000313" key="14">
    <source>
        <dbReference type="EMBL" id="MBI1685170.1"/>
    </source>
</evidence>
<keyword evidence="4" id="KW-0406">Ion transport</keyword>
<dbReference type="Gene3D" id="2.40.170.20">
    <property type="entry name" value="TonB-dependent receptor, beta-barrel domain"/>
    <property type="match status" value="1"/>
</dbReference>
<proteinExistence type="inferred from homology"/>
<name>A0ABS0T242_9CAUL</name>
<reference evidence="14 15" key="1">
    <citation type="submission" date="2020-11" db="EMBL/GenBank/DDBJ databases">
        <title>genome sequence of strain KACC 18849.</title>
        <authorList>
            <person name="Gao J."/>
            <person name="Zhang X."/>
        </authorList>
    </citation>
    <scope>NUCLEOTIDE SEQUENCE [LARGE SCALE GENOMIC DNA]</scope>
    <source>
        <strain evidence="14 15">KACC 18849</strain>
    </source>
</reference>
<evidence type="ECO:0000256" key="9">
    <source>
        <dbReference type="ARBA" id="ARBA00023237"/>
    </source>
</evidence>
<dbReference type="Pfam" id="PF07715">
    <property type="entry name" value="Plug"/>
    <property type="match status" value="1"/>
</dbReference>
<dbReference type="Proteomes" id="UP000639859">
    <property type="component" value="Unassembled WGS sequence"/>
</dbReference>
<comment type="similarity">
    <text evidence="10 11">Belongs to the TonB-dependent receptor family.</text>
</comment>
<dbReference type="InterPro" id="IPR036942">
    <property type="entry name" value="Beta-barrel_TonB_sf"/>
</dbReference>
<keyword evidence="6" id="KW-0408">Iron</keyword>
<evidence type="ECO:0000256" key="11">
    <source>
        <dbReference type="RuleBase" id="RU003357"/>
    </source>
</evidence>
<keyword evidence="4" id="KW-0410">Iron transport</keyword>
<keyword evidence="9 10" id="KW-0998">Cell outer membrane</keyword>
<evidence type="ECO:0000256" key="10">
    <source>
        <dbReference type="PROSITE-ProRule" id="PRU01360"/>
    </source>
</evidence>
<dbReference type="Gene3D" id="2.170.130.10">
    <property type="entry name" value="TonB-dependent receptor, plug domain"/>
    <property type="match status" value="1"/>
</dbReference>
<evidence type="ECO:0000256" key="1">
    <source>
        <dbReference type="ARBA" id="ARBA00004571"/>
    </source>
</evidence>
<keyword evidence="15" id="KW-1185">Reference proteome</keyword>
<dbReference type="InterPro" id="IPR039426">
    <property type="entry name" value="TonB-dep_rcpt-like"/>
</dbReference>
<evidence type="ECO:0000313" key="15">
    <source>
        <dbReference type="Proteomes" id="UP000639859"/>
    </source>
</evidence>
<dbReference type="Pfam" id="PF00593">
    <property type="entry name" value="TonB_dep_Rec_b-barrel"/>
    <property type="match status" value="1"/>
</dbReference>
<comment type="caution">
    <text evidence="14">The sequence shown here is derived from an EMBL/GenBank/DDBJ whole genome shotgun (WGS) entry which is preliminary data.</text>
</comment>
<evidence type="ECO:0000256" key="12">
    <source>
        <dbReference type="SAM" id="SignalP"/>
    </source>
</evidence>
<evidence type="ECO:0000256" key="8">
    <source>
        <dbReference type="ARBA" id="ARBA00023136"/>
    </source>
</evidence>
<dbReference type="InterPro" id="IPR000531">
    <property type="entry name" value="Beta-barrel_TonB"/>
</dbReference>
<dbReference type="InterPro" id="IPR011662">
    <property type="entry name" value="Secretin/TonB_short_N"/>
</dbReference>
<feature type="chain" id="PRO_5045834061" evidence="12">
    <location>
        <begin position="27"/>
        <end position="1002"/>
    </location>
</feature>
<evidence type="ECO:0000256" key="6">
    <source>
        <dbReference type="ARBA" id="ARBA00023004"/>
    </source>
</evidence>
<evidence type="ECO:0000256" key="4">
    <source>
        <dbReference type="ARBA" id="ARBA00022496"/>
    </source>
</evidence>
<dbReference type="EMBL" id="JADWOX010000011">
    <property type="protein sequence ID" value="MBI1685170.1"/>
    <property type="molecule type" value="Genomic_DNA"/>
</dbReference>
<dbReference type="SMART" id="SM00965">
    <property type="entry name" value="STN"/>
    <property type="match status" value="1"/>
</dbReference>
<evidence type="ECO:0000256" key="5">
    <source>
        <dbReference type="ARBA" id="ARBA00022692"/>
    </source>
</evidence>
<keyword evidence="12" id="KW-0732">Signal</keyword>
<feature type="signal peptide" evidence="12">
    <location>
        <begin position="1"/>
        <end position="26"/>
    </location>
</feature>
<accession>A0ABS0T242</accession>
<dbReference type="PANTHER" id="PTHR47234:SF2">
    <property type="entry name" value="TONB-DEPENDENT RECEPTOR"/>
    <property type="match status" value="1"/>
</dbReference>
<keyword evidence="8 10" id="KW-0472">Membrane</keyword>
<feature type="domain" description="Secretin/TonB short N-terminal" evidence="13">
    <location>
        <begin position="61"/>
        <end position="112"/>
    </location>
</feature>
<dbReference type="Gene3D" id="3.55.50.30">
    <property type="match status" value="1"/>
</dbReference>
<dbReference type="InterPro" id="IPR012910">
    <property type="entry name" value="Plug_dom"/>
</dbReference>
<keyword evidence="2 10" id="KW-0813">Transport</keyword>
<evidence type="ECO:0000259" key="13">
    <source>
        <dbReference type="SMART" id="SM00965"/>
    </source>
</evidence>
<dbReference type="InterPro" id="IPR037066">
    <property type="entry name" value="Plug_dom_sf"/>
</dbReference>
<protein>
    <submittedName>
        <fullName evidence="14">TonB-dependent receptor</fullName>
    </submittedName>
</protein>
<comment type="subcellular location">
    <subcellularLocation>
        <location evidence="1 10">Cell outer membrane</location>
        <topology evidence="1 10">Multi-pass membrane protein</topology>
    </subcellularLocation>
</comment>
<dbReference type="PROSITE" id="PS52016">
    <property type="entry name" value="TONB_DEPENDENT_REC_3"/>
    <property type="match status" value="1"/>
</dbReference>
<keyword evidence="5 10" id="KW-0812">Transmembrane</keyword>
<evidence type="ECO:0000256" key="7">
    <source>
        <dbReference type="ARBA" id="ARBA00023077"/>
    </source>
</evidence>
<gene>
    <name evidence="14" type="ORF">I4Q42_15985</name>
</gene>
<sequence>MCIPTLRRRLLAGLAVSTFVIPATFAVVPAPAAAEQSLVTFDIPPGPLDRALTAFGEQSGQQLLYSPEEVAGLKSKGLRGRLTPECAIERLLEGAPMQVRRGNLKSFVLKRQVTPIAFDGAAAVSRPADLAPAAPVEVEEIVVTGTLIRGANDGPSPVVTLDADALNRSGRATLVDALAALPQNFGGGSTPANQLLGADRSFTNDTVSTGINLRGLGSSATLVLINGRRIAGTGLKGNFADVSAIPTSAVDRVEVLLDGASALYGSDAVGGVVNVLLKRDFEGAETRARVSVAEGGTAQERQLSQTLGKRWSGGSAVLSAEYYRREALAADERTATATADLRALGGTDRRTIYAHPGNIVVYSASAGGYVPLYAIPRTGATKASDFTAGTANYGDSRKGSDTLPAQERASVYASLRQDIGKLELSAEGLYTRRRFTYRQAGASTIFTVRAANPYFVSPTGATSHLIAYDFSDDLGPKRTTGNSENLALTLAAGQDFGRTWRWDVYGAYGVDQGERNQNKTLNSRFLSEALGNIADDAATSYSAARDGYFNPFGANNRTVLDFINSGYQHHSRRNRVTSGGLQLDGTLARLPAGDVKLAFGAQGRHEDFIVWNTNLTSAATPTTTDGKLFERDVASAYAELRVPLVSPDMAVPAVRRLELSLAGRVERYSDFGSTENPKIGAIWEPAAGLKVRASYGTSFRAPTLADIHEKYAVGATFLTNSKGQQVLILMKTGGNEDLGPETAKTWTVGADFTPSFAPRGARLSVTYFDTRFSNQVGHPVYDDIVNALTNPIYAGFVRTLDPTNAADMAAAQELIDDPTSTDAKLFPATAFGAIIDGRNLNAGELDVRGLDLQATWPVTLLGQNLTFIGDASYLIDYQRKLTKDAAAIQYVDQAGFPVDWRANLGVSWSRGSLMASGFLRYVDDYATSAGRRIGSWTTLDLQVQWTAPAKSGPLSGLVVAAGAQNLLGQDPPFYDAVQGVGYDPANADVLGRVLSLQLTKRW</sequence>
<keyword evidence="3 10" id="KW-1134">Transmembrane beta strand</keyword>
<keyword evidence="7 11" id="KW-0798">TonB box</keyword>
<dbReference type="SUPFAM" id="SSF56935">
    <property type="entry name" value="Porins"/>
    <property type="match status" value="1"/>
</dbReference>